<reference evidence="8" key="2">
    <citation type="submission" date="2015-01" db="EMBL/GenBank/DDBJ databases">
        <title>Evolutionary Origins and Diversification of the Mycorrhizal Mutualists.</title>
        <authorList>
            <consortium name="DOE Joint Genome Institute"/>
            <consortium name="Mycorrhizal Genomics Consortium"/>
            <person name="Kohler A."/>
            <person name="Kuo A."/>
            <person name="Nagy L.G."/>
            <person name="Floudas D."/>
            <person name="Copeland A."/>
            <person name="Barry K.W."/>
            <person name="Cichocki N."/>
            <person name="Veneault-Fourrey C."/>
            <person name="LaButti K."/>
            <person name="Lindquist E.A."/>
            <person name="Lipzen A."/>
            <person name="Lundell T."/>
            <person name="Morin E."/>
            <person name="Murat C."/>
            <person name="Riley R."/>
            <person name="Ohm R."/>
            <person name="Sun H."/>
            <person name="Tunlid A."/>
            <person name="Henrissat B."/>
            <person name="Grigoriev I.V."/>
            <person name="Hibbett D.S."/>
            <person name="Martin F."/>
        </authorList>
    </citation>
    <scope>NUCLEOTIDE SEQUENCE [LARGE SCALE GENOMIC DNA]</scope>
    <source>
        <strain evidence="8">Zn</strain>
    </source>
</reference>
<dbReference type="STRING" id="913774.A0A0C3GH14"/>
<protein>
    <recommendedName>
        <fullName evidence="6">FAD-binding domain-containing protein</fullName>
    </recommendedName>
</protein>
<keyword evidence="8" id="KW-1185">Reference proteome</keyword>
<evidence type="ECO:0000313" key="7">
    <source>
        <dbReference type="EMBL" id="KIM95430.1"/>
    </source>
</evidence>
<keyword evidence="3" id="KW-0274">FAD</keyword>
<dbReference type="PANTHER" id="PTHR13789">
    <property type="entry name" value="MONOOXYGENASE"/>
    <property type="match status" value="1"/>
</dbReference>
<dbReference type="InterPro" id="IPR036188">
    <property type="entry name" value="FAD/NAD-bd_sf"/>
</dbReference>
<keyword evidence="5" id="KW-0503">Monooxygenase</keyword>
<keyword evidence="4" id="KW-0560">Oxidoreductase</keyword>
<evidence type="ECO:0000256" key="1">
    <source>
        <dbReference type="ARBA" id="ARBA00007992"/>
    </source>
</evidence>
<dbReference type="OrthoDB" id="16820at2759"/>
<dbReference type="Gene3D" id="3.50.50.60">
    <property type="entry name" value="FAD/NAD(P)-binding domain"/>
    <property type="match status" value="1"/>
</dbReference>
<keyword evidence="2" id="KW-0285">Flavoprotein</keyword>
<dbReference type="PANTHER" id="PTHR13789:SF309">
    <property type="entry name" value="PUTATIVE (AFU_ORTHOLOGUE AFUA_6G14510)-RELATED"/>
    <property type="match status" value="1"/>
</dbReference>
<dbReference type="InterPro" id="IPR050493">
    <property type="entry name" value="FAD-dep_Monooxygenase_BioMet"/>
</dbReference>
<dbReference type="SUPFAM" id="SSF51905">
    <property type="entry name" value="FAD/NAD(P)-binding domain"/>
    <property type="match status" value="1"/>
</dbReference>
<dbReference type="Proteomes" id="UP000054321">
    <property type="component" value="Unassembled WGS sequence"/>
</dbReference>
<name>A0A0C3GH14_OIDMZ</name>
<gene>
    <name evidence="7" type="ORF">OIDMADRAFT_106437</name>
</gene>
<evidence type="ECO:0000256" key="3">
    <source>
        <dbReference type="ARBA" id="ARBA00022827"/>
    </source>
</evidence>
<dbReference type="AlphaFoldDB" id="A0A0C3GH14"/>
<accession>A0A0C3GH14</accession>
<sequence length="424" mass="47143">MSPFQKVIIIGAGPAGLAAALLLQQRNHPPSTVYEASPSPTTLGGSISIPSNGLRLLDHLGIYSSLIKCASTGSKTILHGRHGEELGEIDLVAPSTEAQTGYGYMRVKRTDLVNMLLEKIKERSGIQVEWGKRVVSVQEDEDGVRVSFQDGTTDTSDLLLGCDGIHSAVRTTYVDPAAVPLYSGISTIFAFLSLKDLPETSTNMACTHVTFTEDGLFVVGPCTADGDTLFWFFSNEVAVPETNYESDREGWKEHRRTVVEGFNAKLLSILKDVRGDWGLILKNMARQTTAVNFYPIFRLPLGRQWYRGRCILLGDAGHVMPPHSGQGVSMALEDVFLLSRLLGPPTAALSDVFEKFVKVRRPRIEKFYKIAAENGNERRKSSSWVLWLREIFLWCVLSVFASLNLQRWRFGQKDLIYDIDQVEI</sequence>
<evidence type="ECO:0000256" key="5">
    <source>
        <dbReference type="ARBA" id="ARBA00023033"/>
    </source>
</evidence>
<dbReference type="InParanoid" id="A0A0C3GH14"/>
<dbReference type="Pfam" id="PF01494">
    <property type="entry name" value="FAD_binding_3"/>
    <property type="match status" value="2"/>
</dbReference>
<dbReference type="InterPro" id="IPR002938">
    <property type="entry name" value="FAD-bd"/>
</dbReference>
<dbReference type="PRINTS" id="PR00420">
    <property type="entry name" value="RNGMNOXGNASE"/>
</dbReference>
<feature type="domain" description="FAD-binding" evidence="6">
    <location>
        <begin position="303"/>
        <end position="366"/>
    </location>
</feature>
<evidence type="ECO:0000256" key="4">
    <source>
        <dbReference type="ARBA" id="ARBA00023002"/>
    </source>
</evidence>
<feature type="domain" description="FAD-binding" evidence="6">
    <location>
        <begin position="6"/>
        <end position="233"/>
    </location>
</feature>
<evidence type="ECO:0000256" key="2">
    <source>
        <dbReference type="ARBA" id="ARBA00022630"/>
    </source>
</evidence>
<evidence type="ECO:0000259" key="6">
    <source>
        <dbReference type="Pfam" id="PF01494"/>
    </source>
</evidence>
<dbReference type="HOGENOM" id="CLU_009665_19_5_1"/>
<evidence type="ECO:0000313" key="8">
    <source>
        <dbReference type="Proteomes" id="UP000054321"/>
    </source>
</evidence>
<reference evidence="7 8" key="1">
    <citation type="submission" date="2014-04" db="EMBL/GenBank/DDBJ databases">
        <authorList>
            <consortium name="DOE Joint Genome Institute"/>
            <person name="Kuo A."/>
            <person name="Martino E."/>
            <person name="Perotto S."/>
            <person name="Kohler A."/>
            <person name="Nagy L.G."/>
            <person name="Floudas D."/>
            <person name="Copeland A."/>
            <person name="Barry K.W."/>
            <person name="Cichocki N."/>
            <person name="Veneault-Fourrey C."/>
            <person name="LaButti K."/>
            <person name="Lindquist E.A."/>
            <person name="Lipzen A."/>
            <person name="Lundell T."/>
            <person name="Morin E."/>
            <person name="Murat C."/>
            <person name="Sun H."/>
            <person name="Tunlid A."/>
            <person name="Henrissat B."/>
            <person name="Grigoriev I.V."/>
            <person name="Hibbett D.S."/>
            <person name="Martin F."/>
            <person name="Nordberg H.P."/>
            <person name="Cantor M.N."/>
            <person name="Hua S.X."/>
        </authorList>
    </citation>
    <scope>NUCLEOTIDE SEQUENCE [LARGE SCALE GENOMIC DNA]</scope>
    <source>
        <strain evidence="7 8">Zn</strain>
    </source>
</reference>
<dbReference type="GO" id="GO:0071949">
    <property type="term" value="F:FAD binding"/>
    <property type="evidence" value="ECO:0007669"/>
    <property type="project" value="InterPro"/>
</dbReference>
<organism evidence="7 8">
    <name type="scientific">Oidiodendron maius (strain Zn)</name>
    <dbReference type="NCBI Taxonomy" id="913774"/>
    <lineage>
        <taxon>Eukaryota</taxon>
        <taxon>Fungi</taxon>
        <taxon>Dikarya</taxon>
        <taxon>Ascomycota</taxon>
        <taxon>Pezizomycotina</taxon>
        <taxon>Leotiomycetes</taxon>
        <taxon>Leotiomycetes incertae sedis</taxon>
        <taxon>Myxotrichaceae</taxon>
        <taxon>Oidiodendron</taxon>
    </lineage>
</organism>
<proteinExistence type="inferred from homology"/>
<comment type="similarity">
    <text evidence="1">Belongs to the paxM FAD-dependent monooxygenase family.</text>
</comment>
<dbReference type="EMBL" id="KN832887">
    <property type="protein sequence ID" value="KIM95430.1"/>
    <property type="molecule type" value="Genomic_DNA"/>
</dbReference>
<dbReference type="GO" id="GO:0004497">
    <property type="term" value="F:monooxygenase activity"/>
    <property type="evidence" value="ECO:0007669"/>
    <property type="project" value="UniProtKB-KW"/>
</dbReference>